<dbReference type="Proteomes" id="UP000242699">
    <property type="component" value="Unassembled WGS sequence"/>
</dbReference>
<comment type="caution">
    <text evidence="2">The sequence shown here is derived from an EMBL/GenBank/DDBJ whole genome shotgun (WGS) entry which is preliminary data.</text>
</comment>
<name>A0A2T2X8G2_9FIRM</name>
<organism evidence="2 3">
    <name type="scientific">Sulfobacillus benefaciens</name>
    <dbReference type="NCBI Taxonomy" id="453960"/>
    <lineage>
        <taxon>Bacteria</taxon>
        <taxon>Bacillati</taxon>
        <taxon>Bacillota</taxon>
        <taxon>Clostridia</taxon>
        <taxon>Eubacteriales</taxon>
        <taxon>Clostridiales Family XVII. Incertae Sedis</taxon>
        <taxon>Sulfobacillus</taxon>
    </lineage>
</organism>
<accession>A0A2T2X8G2</accession>
<proteinExistence type="predicted"/>
<dbReference type="PROSITE" id="PS51257">
    <property type="entry name" value="PROKAR_LIPOPROTEIN"/>
    <property type="match status" value="1"/>
</dbReference>
<evidence type="ECO:0000313" key="3">
    <source>
        <dbReference type="Proteomes" id="UP000242699"/>
    </source>
</evidence>
<reference evidence="2 3" key="1">
    <citation type="journal article" date="2014" name="BMC Genomics">
        <title>Comparison of environmental and isolate Sulfobacillus genomes reveals diverse carbon, sulfur, nitrogen, and hydrogen metabolisms.</title>
        <authorList>
            <person name="Justice N.B."/>
            <person name="Norman A."/>
            <person name="Brown C.T."/>
            <person name="Singh A."/>
            <person name="Thomas B.C."/>
            <person name="Banfield J.F."/>
        </authorList>
    </citation>
    <scope>NUCLEOTIDE SEQUENCE [LARGE SCALE GENOMIC DNA]</scope>
    <source>
        <strain evidence="2">AMDSBA1</strain>
    </source>
</reference>
<feature type="region of interest" description="Disordered" evidence="1">
    <location>
        <begin position="47"/>
        <end position="92"/>
    </location>
</feature>
<protein>
    <recommendedName>
        <fullName evidence="4">Lipoprotein</fullName>
    </recommendedName>
</protein>
<gene>
    <name evidence="2" type="ORF">C7B43_04865</name>
</gene>
<dbReference type="AlphaFoldDB" id="A0A2T2X8G2"/>
<dbReference type="EMBL" id="PXYT01000007">
    <property type="protein sequence ID" value="PSR30803.1"/>
    <property type="molecule type" value="Genomic_DNA"/>
</dbReference>
<evidence type="ECO:0000256" key="1">
    <source>
        <dbReference type="SAM" id="MobiDB-lite"/>
    </source>
</evidence>
<evidence type="ECO:0008006" key="4">
    <source>
        <dbReference type="Google" id="ProtNLM"/>
    </source>
</evidence>
<sequence length="311" mass="32764">MHSKWRYRVMGIGASGLLGFGVSGCGLSGNLAVPFEGPSTHQGTVQSLASAVSGSTTPSSNVFPTTSSETKSMSASPGSTVKTSNTGGGTSSSYPAVVNQALQWLHARTSRALGAPTWIPGAAKVKGQYLSPTTNVSQQGGAIFLHLTSRPYGVNNPAINQSPHTRNWVSWGLNVMTPSQLDTHQLGLLEAYNPIGPNHPPVTTGTSHSISLGTGITGKLYENGTVIWHEGNWTLMVQGTDANRGPDVAQAKTLEAYLHTASLPPHPGLIDVYQNTASVDWLNGRFLFSIMGGREPAPDVLHMAVSWRPLS</sequence>
<feature type="compositionally biased region" description="Polar residues" evidence="1">
    <location>
        <begin position="47"/>
        <end position="77"/>
    </location>
</feature>
<evidence type="ECO:0000313" key="2">
    <source>
        <dbReference type="EMBL" id="PSR30803.1"/>
    </source>
</evidence>